<evidence type="ECO:0000259" key="4">
    <source>
        <dbReference type="PROSITE" id="PS50930"/>
    </source>
</evidence>
<dbReference type="Gene3D" id="2.40.50.1020">
    <property type="entry name" value="LytTr DNA-binding domain"/>
    <property type="match status" value="1"/>
</dbReference>
<protein>
    <recommendedName>
        <fullName evidence="4">HTH LytTR-type domain-containing protein</fullName>
    </recommendedName>
</protein>
<dbReference type="SMART" id="SM00850">
    <property type="entry name" value="LytTR"/>
    <property type="match status" value="1"/>
</dbReference>
<evidence type="ECO:0000256" key="1">
    <source>
        <dbReference type="ARBA" id="ARBA00022490"/>
    </source>
</evidence>
<evidence type="ECO:0000313" key="6">
    <source>
        <dbReference type="Proteomes" id="UP000448177"/>
    </source>
</evidence>
<dbReference type="GO" id="GO:0003677">
    <property type="term" value="F:DNA binding"/>
    <property type="evidence" value="ECO:0007669"/>
    <property type="project" value="InterPro"/>
</dbReference>
<evidence type="ECO:0000313" key="5">
    <source>
        <dbReference type="EMBL" id="MTR76992.1"/>
    </source>
</evidence>
<evidence type="ECO:0000256" key="3">
    <source>
        <dbReference type="ARBA" id="ARBA00023159"/>
    </source>
</evidence>
<keyword evidence="6" id="KW-1185">Reference proteome</keyword>
<dbReference type="PANTHER" id="PTHR37299:SF3">
    <property type="entry name" value="STAGE 0 SPORULATION PROTEIN A HOMOLOG"/>
    <property type="match status" value="1"/>
</dbReference>
<gene>
    <name evidence="5" type="ORF">GMD21_09975</name>
</gene>
<dbReference type="InterPro" id="IPR046947">
    <property type="entry name" value="LytR-like"/>
</dbReference>
<keyword evidence="1" id="KW-0963">Cytoplasm</keyword>
<dbReference type="Proteomes" id="UP000448177">
    <property type="component" value="Unassembled WGS sequence"/>
</dbReference>
<keyword evidence="3" id="KW-0010">Activator</keyword>
<dbReference type="GO" id="GO:0000156">
    <property type="term" value="F:phosphorelay response regulator activity"/>
    <property type="evidence" value="ECO:0007669"/>
    <property type="project" value="InterPro"/>
</dbReference>
<dbReference type="Pfam" id="PF04397">
    <property type="entry name" value="LytTR"/>
    <property type="match status" value="1"/>
</dbReference>
<evidence type="ECO:0000256" key="2">
    <source>
        <dbReference type="ARBA" id="ARBA00023012"/>
    </source>
</evidence>
<sequence length="121" mass="14310">MYKNSARWGKLFELSRSTGIWKVRIKKTVKDAKKQVVEFTGHLKSVEVQLDYRFYRCHRSYIVNTDNIKEVNFQKLIIYMENGEICPISVRAKTSLKKYYNEHLISIGNTVTRISKKCNNE</sequence>
<dbReference type="AlphaFoldDB" id="A0A844KEQ2"/>
<organism evidence="5 6">
    <name type="scientific">Mediterraneibacter faecis</name>
    <dbReference type="NCBI Taxonomy" id="592978"/>
    <lineage>
        <taxon>Bacteria</taxon>
        <taxon>Bacillati</taxon>
        <taxon>Bacillota</taxon>
        <taxon>Clostridia</taxon>
        <taxon>Lachnospirales</taxon>
        <taxon>Lachnospiraceae</taxon>
        <taxon>Mediterraneibacter</taxon>
    </lineage>
</organism>
<feature type="domain" description="HTH LytTR-type" evidence="4">
    <location>
        <begin position="34"/>
        <end position="102"/>
    </location>
</feature>
<keyword evidence="2" id="KW-0902">Two-component regulatory system</keyword>
<proteinExistence type="predicted"/>
<dbReference type="InterPro" id="IPR007492">
    <property type="entry name" value="LytTR_DNA-bd_dom"/>
</dbReference>
<name>A0A844KEQ2_9FIRM</name>
<reference evidence="5 6" key="1">
    <citation type="journal article" date="2019" name="Nat. Med.">
        <title>A library of human gut bacterial isolates paired with longitudinal multiomics data enables mechanistic microbiome research.</title>
        <authorList>
            <person name="Poyet M."/>
            <person name="Groussin M."/>
            <person name="Gibbons S.M."/>
            <person name="Avila-Pacheco J."/>
            <person name="Jiang X."/>
            <person name="Kearney S.M."/>
            <person name="Perrotta A.R."/>
            <person name="Berdy B."/>
            <person name="Zhao S."/>
            <person name="Lieberman T.D."/>
            <person name="Swanson P.K."/>
            <person name="Smith M."/>
            <person name="Roesemann S."/>
            <person name="Alexander J.E."/>
            <person name="Rich S.A."/>
            <person name="Livny J."/>
            <person name="Vlamakis H."/>
            <person name="Clish C."/>
            <person name="Bullock K."/>
            <person name="Deik A."/>
            <person name="Scott J."/>
            <person name="Pierce K.A."/>
            <person name="Xavier R.J."/>
            <person name="Alm E.J."/>
        </authorList>
    </citation>
    <scope>NUCLEOTIDE SEQUENCE [LARGE SCALE GENOMIC DNA]</scope>
    <source>
        <strain evidence="5 6">BIOML-A1</strain>
    </source>
</reference>
<dbReference type="PROSITE" id="PS50930">
    <property type="entry name" value="HTH_LYTTR"/>
    <property type="match status" value="1"/>
</dbReference>
<comment type="caution">
    <text evidence="5">The sequence shown here is derived from an EMBL/GenBank/DDBJ whole genome shotgun (WGS) entry which is preliminary data.</text>
</comment>
<dbReference type="PANTHER" id="PTHR37299">
    <property type="entry name" value="TRANSCRIPTIONAL REGULATOR-RELATED"/>
    <property type="match status" value="1"/>
</dbReference>
<accession>A0A844KEQ2</accession>
<dbReference type="EMBL" id="WNAF01000005">
    <property type="protein sequence ID" value="MTR76992.1"/>
    <property type="molecule type" value="Genomic_DNA"/>
</dbReference>